<reference evidence="9 11" key="1">
    <citation type="submission" date="2017-01" db="EMBL/GenBank/DDBJ databases">
        <title>Complete Genome Sequence of Dolosigranulum pigrum isolated from a Patient with interstitial lung disease.</title>
        <authorList>
            <person name="Mukhopadhyay R."/>
            <person name="Joaquin J."/>
            <person name="Hogue R."/>
            <person name="Fitzgerald S."/>
            <person name="Jospin G."/>
            <person name="Eisen J.A."/>
            <person name="Chaturvedi V."/>
        </authorList>
    </citation>
    <scope>NUCLEOTIDE SEQUENCE [LARGE SCALE GENOMIC DNA]</scope>
    <source>
        <strain evidence="9 11">15S00348</strain>
    </source>
</reference>
<dbReference type="KEGG" id="dpm:FNV33_05820"/>
<keyword evidence="5 7" id="KW-0175">Coiled coil</keyword>
<evidence type="ECO:0000256" key="6">
    <source>
        <dbReference type="ARBA" id="ARBA00023306"/>
    </source>
</evidence>
<gene>
    <name evidence="10" type="primary">gpsB</name>
    <name evidence="9" type="ORF">BWX42_04050</name>
    <name evidence="10" type="ORF">FNV33_05820</name>
</gene>
<dbReference type="InterPro" id="IPR011229">
    <property type="entry name" value="Cell_cycle_GpsB"/>
</dbReference>
<dbReference type="NCBIfam" id="TIGR03544">
    <property type="entry name" value="DivI1A_domain"/>
    <property type="match status" value="1"/>
</dbReference>
<dbReference type="InterPro" id="IPR007793">
    <property type="entry name" value="DivIVA_fam"/>
</dbReference>
<dbReference type="PANTHER" id="PTHR35794">
    <property type="entry name" value="CELL DIVISION PROTEIN DIVIVA"/>
    <property type="match status" value="1"/>
</dbReference>
<feature type="region of interest" description="Disordered" evidence="8">
    <location>
        <begin position="60"/>
        <end position="84"/>
    </location>
</feature>
<evidence type="ECO:0000313" key="11">
    <source>
        <dbReference type="Proteomes" id="UP000190409"/>
    </source>
</evidence>
<dbReference type="GO" id="GO:0008360">
    <property type="term" value="P:regulation of cell shape"/>
    <property type="evidence" value="ECO:0007669"/>
    <property type="project" value="UniProtKB-KW"/>
</dbReference>
<reference evidence="10 12" key="2">
    <citation type="submission" date="2019-07" db="EMBL/GenBank/DDBJ databases">
        <title>Genome assembly of a nasal isolate of Dolosigranulum pigrum from a chronic sinusitis patient.</title>
        <authorList>
            <person name="Baig S."/>
            <person name="Overballe-Petersen S."/>
            <person name="Kaspar U."/>
            <person name="Rendboe A."/>
            <person name="de Man T."/>
            <person name="Liu C."/>
            <person name="Price L.B."/>
            <person name="Stegger M."/>
            <person name="Becker K."/>
            <person name="Skytt Andersen P."/>
        </authorList>
    </citation>
    <scope>NUCLEOTIDE SEQUENCE [LARGE SCALE GENOMIC DNA]</scope>
    <source>
        <strain evidence="10 12">83VPs-KB5</strain>
    </source>
</reference>
<dbReference type="RefSeq" id="WP_004635902.1">
    <property type="nucleotide sequence ID" value="NZ_CAJHJL010000002.1"/>
</dbReference>
<organism evidence="9 11">
    <name type="scientific">Dolosigranulum pigrum</name>
    <dbReference type="NCBI Taxonomy" id="29394"/>
    <lineage>
        <taxon>Bacteria</taxon>
        <taxon>Bacillati</taxon>
        <taxon>Bacillota</taxon>
        <taxon>Bacilli</taxon>
        <taxon>Lactobacillales</taxon>
        <taxon>Carnobacteriaceae</taxon>
        <taxon>Dolosigranulum</taxon>
    </lineage>
</organism>
<evidence type="ECO:0000256" key="1">
    <source>
        <dbReference type="ARBA" id="ARBA00004496"/>
    </source>
</evidence>
<evidence type="ECO:0000256" key="3">
    <source>
        <dbReference type="ARBA" id="ARBA00022618"/>
    </source>
</evidence>
<dbReference type="GeneID" id="42694310"/>
<dbReference type="EMBL" id="CP041626">
    <property type="protein sequence ID" value="QDO91593.1"/>
    <property type="molecule type" value="Genomic_DNA"/>
</dbReference>
<evidence type="ECO:0000256" key="4">
    <source>
        <dbReference type="ARBA" id="ARBA00022960"/>
    </source>
</evidence>
<dbReference type="GO" id="GO:0051301">
    <property type="term" value="P:cell division"/>
    <property type="evidence" value="ECO:0007669"/>
    <property type="project" value="UniProtKB-KW"/>
</dbReference>
<keyword evidence="6" id="KW-0131">Cell cycle</keyword>
<feature type="coiled-coil region" evidence="7">
    <location>
        <begin position="32"/>
        <end position="59"/>
    </location>
</feature>
<dbReference type="GO" id="GO:0005737">
    <property type="term" value="C:cytoplasm"/>
    <property type="evidence" value="ECO:0007669"/>
    <property type="project" value="UniProtKB-SubCell"/>
</dbReference>
<dbReference type="OrthoDB" id="389699at2"/>
<accession>A0A1S8KNA1</accession>
<evidence type="ECO:0000313" key="9">
    <source>
        <dbReference type="EMBL" id="OOL81031.1"/>
    </source>
</evidence>
<evidence type="ECO:0000256" key="5">
    <source>
        <dbReference type="ARBA" id="ARBA00023054"/>
    </source>
</evidence>
<name>A0A1S8KNA1_9LACT</name>
<evidence type="ECO:0000313" key="12">
    <source>
        <dbReference type="Proteomes" id="UP000315953"/>
    </source>
</evidence>
<dbReference type="EMBL" id="MUYF01000003">
    <property type="protein sequence ID" value="OOL81031.1"/>
    <property type="molecule type" value="Genomic_DNA"/>
</dbReference>
<dbReference type="PANTHER" id="PTHR35794:SF1">
    <property type="entry name" value="CELL CYCLE PROTEIN GPSB"/>
    <property type="match status" value="1"/>
</dbReference>
<evidence type="ECO:0000256" key="2">
    <source>
        <dbReference type="ARBA" id="ARBA00022490"/>
    </source>
</evidence>
<dbReference type="Pfam" id="PF05103">
    <property type="entry name" value="DivIVA"/>
    <property type="match status" value="1"/>
</dbReference>
<evidence type="ECO:0000313" key="10">
    <source>
        <dbReference type="EMBL" id="QDO91593.1"/>
    </source>
</evidence>
<comment type="subcellular location">
    <subcellularLocation>
        <location evidence="1">Cytoplasm</location>
    </subcellularLocation>
</comment>
<dbReference type="Gene3D" id="6.10.250.660">
    <property type="match status" value="1"/>
</dbReference>
<keyword evidence="4" id="KW-0133">Cell shape</keyword>
<evidence type="ECO:0000256" key="7">
    <source>
        <dbReference type="SAM" id="Coils"/>
    </source>
</evidence>
<keyword evidence="2" id="KW-0963">Cytoplasm</keyword>
<proteinExistence type="predicted"/>
<keyword evidence="3 9" id="KW-0132">Cell division</keyword>
<dbReference type="PIRSF" id="PIRSF029938">
    <property type="entry name" value="UCP029938"/>
    <property type="match status" value="1"/>
</dbReference>
<dbReference type="Proteomes" id="UP000190409">
    <property type="component" value="Unassembled WGS sequence"/>
</dbReference>
<protein>
    <submittedName>
        <fullName evidence="9">Cell division protein DivIVA</fullName>
    </submittedName>
    <submittedName>
        <fullName evidence="10">Cell division regulator GpsB</fullName>
    </submittedName>
</protein>
<dbReference type="AlphaFoldDB" id="A0A1S8KNA1"/>
<evidence type="ECO:0000256" key="8">
    <source>
        <dbReference type="SAM" id="MobiDB-lite"/>
    </source>
</evidence>
<dbReference type="NCBIfam" id="NF010725">
    <property type="entry name" value="PRK14127.1"/>
    <property type="match status" value="1"/>
</dbReference>
<dbReference type="Proteomes" id="UP000315953">
    <property type="component" value="Chromosome"/>
</dbReference>
<sequence length="111" mass="12778">MVNTELNQKQIFEKEFSKSMRGYNPEEVDEFLDIIMRDYKVFDDKIEDLKKEIASLEEQLAQKPAPQPQPAAPAEPKQPSSQMMATNIDILKRISNLEHHVFGAKMENGDN</sequence>
<dbReference type="InterPro" id="IPR019933">
    <property type="entry name" value="DivIVA_domain"/>
</dbReference>